<proteinExistence type="predicted"/>
<gene>
    <name evidence="2" type="ORF">LMF89_15060</name>
</gene>
<reference evidence="2" key="1">
    <citation type="submission" date="2021-11" db="EMBL/GenBank/DDBJ databases">
        <title>Description of a new species Pelosinus isolated from the bottom sediments of Lake Baikal.</title>
        <authorList>
            <person name="Zakharyuk A."/>
        </authorList>
    </citation>
    <scope>NUCLEOTIDE SEQUENCE</scope>
    <source>
        <strain evidence="2">Bkl1</strain>
    </source>
</reference>
<evidence type="ECO:0000313" key="3">
    <source>
        <dbReference type="Proteomes" id="UP001165492"/>
    </source>
</evidence>
<accession>A0ABS8HTZ6</accession>
<evidence type="ECO:0000313" key="2">
    <source>
        <dbReference type="EMBL" id="MCC5466666.1"/>
    </source>
</evidence>
<sequence length="34" mass="3620">MYPGMNKVSQAAGRVIRSEDDKGVVLLIDSSILG</sequence>
<name>A0ABS8HTZ6_9FIRM</name>
<organism evidence="2 3">
    <name type="scientific">Pelosinus baikalensis</name>
    <dbReference type="NCBI Taxonomy" id="2892015"/>
    <lineage>
        <taxon>Bacteria</taxon>
        <taxon>Bacillati</taxon>
        <taxon>Bacillota</taxon>
        <taxon>Negativicutes</taxon>
        <taxon>Selenomonadales</taxon>
        <taxon>Sporomusaceae</taxon>
        <taxon>Pelosinus</taxon>
    </lineage>
</organism>
<protein>
    <recommendedName>
        <fullName evidence="1">ATP-dependent helicase C-terminal domain-containing protein</fullName>
    </recommendedName>
</protein>
<keyword evidence="3" id="KW-1185">Reference proteome</keyword>
<dbReference type="InterPro" id="IPR006555">
    <property type="entry name" value="ATP-dep_Helicase_C"/>
</dbReference>
<dbReference type="Pfam" id="PF13307">
    <property type="entry name" value="Helicase_C_2"/>
    <property type="match status" value="1"/>
</dbReference>
<dbReference type="InterPro" id="IPR027417">
    <property type="entry name" value="P-loop_NTPase"/>
</dbReference>
<feature type="domain" description="ATP-dependent helicase C-terminal" evidence="1">
    <location>
        <begin position="2"/>
        <end position="32"/>
    </location>
</feature>
<dbReference type="EMBL" id="JAJHJB010000021">
    <property type="protein sequence ID" value="MCC5466666.1"/>
    <property type="molecule type" value="Genomic_DNA"/>
</dbReference>
<dbReference type="Proteomes" id="UP001165492">
    <property type="component" value="Unassembled WGS sequence"/>
</dbReference>
<dbReference type="Gene3D" id="3.40.50.300">
    <property type="entry name" value="P-loop containing nucleotide triphosphate hydrolases"/>
    <property type="match status" value="1"/>
</dbReference>
<evidence type="ECO:0000259" key="1">
    <source>
        <dbReference type="Pfam" id="PF13307"/>
    </source>
</evidence>
<dbReference type="RefSeq" id="WP_369412612.1">
    <property type="nucleotide sequence ID" value="NZ_JAJHJB010000021.1"/>
</dbReference>
<comment type="caution">
    <text evidence="2">The sequence shown here is derived from an EMBL/GenBank/DDBJ whole genome shotgun (WGS) entry which is preliminary data.</text>
</comment>